<name>A0A1A7XGH7_9TELE</name>
<accession>A0A1A7XGH7</accession>
<evidence type="ECO:0000313" key="1">
    <source>
        <dbReference type="EMBL" id="SBP17201.1"/>
    </source>
</evidence>
<dbReference type="EMBL" id="HADW01015801">
    <property type="protein sequence ID" value="SBP17201.1"/>
    <property type="molecule type" value="Transcribed_RNA"/>
</dbReference>
<protein>
    <submittedName>
        <fullName evidence="1">Uncharacterized protein</fullName>
    </submittedName>
</protein>
<organism evidence="1">
    <name type="scientific">Iconisemion striatum</name>
    <dbReference type="NCBI Taxonomy" id="60296"/>
    <lineage>
        <taxon>Eukaryota</taxon>
        <taxon>Metazoa</taxon>
        <taxon>Chordata</taxon>
        <taxon>Craniata</taxon>
        <taxon>Vertebrata</taxon>
        <taxon>Euteleostomi</taxon>
        <taxon>Actinopterygii</taxon>
        <taxon>Neopterygii</taxon>
        <taxon>Teleostei</taxon>
        <taxon>Neoteleostei</taxon>
        <taxon>Acanthomorphata</taxon>
        <taxon>Ovalentaria</taxon>
        <taxon>Atherinomorphae</taxon>
        <taxon>Cyprinodontiformes</taxon>
        <taxon>Nothobranchiidae</taxon>
        <taxon>Iconisemion</taxon>
    </lineage>
</organism>
<sequence>SRMEGKDNKQRRRCFKITISKLPTLKNAADPPPHQFSGLQSVLKYSTTFGR</sequence>
<feature type="non-terminal residue" evidence="1">
    <location>
        <position position="1"/>
    </location>
</feature>
<feature type="non-terminal residue" evidence="1">
    <location>
        <position position="51"/>
    </location>
</feature>
<gene>
    <name evidence="1" type="primary">Nfu_g_1_022275</name>
</gene>
<reference evidence="1" key="1">
    <citation type="submission" date="2016-05" db="EMBL/GenBank/DDBJ databases">
        <authorList>
            <person name="Lavstsen T."/>
            <person name="Jespersen J.S."/>
        </authorList>
    </citation>
    <scope>NUCLEOTIDE SEQUENCE</scope>
    <source>
        <tissue evidence="1">Brain</tissue>
    </source>
</reference>
<reference evidence="1" key="2">
    <citation type="submission" date="2016-06" db="EMBL/GenBank/DDBJ databases">
        <title>The genome of a short-lived fish provides insights into sex chromosome evolution and the genetic control of aging.</title>
        <authorList>
            <person name="Reichwald K."/>
            <person name="Felder M."/>
            <person name="Petzold A."/>
            <person name="Koch P."/>
            <person name="Groth M."/>
            <person name="Platzer M."/>
        </authorList>
    </citation>
    <scope>NUCLEOTIDE SEQUENCE</scope>
    <source>
        <tissue evidence="1">Brain</tissue>
    </source>
</reference>
<proteinExistence type="predicted"/>
<dbReference type="AlphaFoldDB" id="A0A1A7XGH7"/>